<dbReference type="Proteomes" id="UP000317593">
    <property type="component" value="Unassembled WGS sequence"/>
</dbReference>
<evidence type="ECO:0000256" key="2">
    <source>
        <dbReference type="ARBA" id="ARBA00023136"/>
    </source>
</evidence>
<evidence type="ECO:0000256" key="1">
    <source>
        <dbReference type="ARBA" id="ARBA00004442"/>
    </source>
</evidence>
<keyword evidence="5" id="KW-1185">Reference proteome</keyword>
<dbReference type="InterPro" id="IPR025631">
    <property type="entry name" value="Porin_10"/>
</dbReference>
<dbReference type="EMBL" id="FXTH01000009">
    <property type="protein sequence ID" value="SMO68935.1"/>
    <property type="molecule type" value="Genomic_DNA"/>
</dbReference>
<dbReference type="AlphaFoldDB" id="A0A521DBD7"/>
<dbReference type="SUPFAM" id="SSF56935">
    <property type="entry name" value="Porins"/>
    <property type="match status" value="1"/>
</dbReference>
<gene>
    <name evidence="4" type="ORF">SAMN06265218_109120</name>
</gene>
<keyword evidence="3" id="KW-0998">Cell outer membrane</keyword>
<protein>
    <submittedName>
        <fullName evidence="4">Porin</fullName>
    </submittedName>
</protein>
<keyword evidence="2" id="KW-0472">Membrane</keyword>
<dbReference type="OrthoDB" id="1523927at2"/>
<dbReference type="InterPro" id="IPR036942">
    <property type="entry name" value="Beta-barrel_TonB_sf"/>
</dbReference>
<dbReference type="Gene3D" id="2.40.170.20">
    <property type="entry name" value="TonB-dependent receptor, beta-barrel domain"/>
    <property type="match status" value="1"/>
</dbReference>
<accession>A0A521DBD7</accession>
<organism evidence="4 5">
    <name type="scientific">Fodinibius sediminis</name>
    <dbReference type="NCBI Taxonomy" id="1214077"/>
    <lineage>
        <taxon>Bacteria</taxon>
        <taxon>Pseudomonadati</taxon>
        <taxon>Balneolota</taxon>
        <taxon>Balneolia</taxon>
        <taxon>Balneolales</taxon>
        <taxon>Balneolaceae</taxon>
        <taxon>Fodinibius</taxon>
    </lineage>
</organism>
<dbReference type="GO" id="GO:0009279">
    <property type="term" value="C:cell outer membrane"/>
    <property type="evidence" value="ECO:0007669"/>
    <property type="project" value="UniProtKB-SubCell"/>
</dbReference>
<reference evidence="4 5" key="1">
    <citation type="submission" date="2017-05" db="EMBL/GenBank/DDBJ databases">
        <authorList>
            <person name="Varghese N."/>
            <person name="Submissions S."/>
        </authorList>
    </citation>
    <scope>NUCLEOTIDE SEQUENCE [LARGE SCALE GENOMIC DNA]</scope>
    <source>
        <strain evidence="4 5">DSM 21194</strain>
    </source>
</reference>
<name>A0A521DBD7_9BACT</name>
<dbReference type="Pfam" id="PF14121">
    <property type="entry name" value="Porin_10"/>
    <property type="match status" value="1"/>
</dbReference>
<proteinExistence type="predicted"/>
<evidence type="ECO:0000313" key="4">
    <source>
        <dbReference type="EMBL" id="SMO68935.1"/>
    </source>
</evidence>
<evidence type="ECO:0000256" key="3">
    <source>
        <dbReference type="ARBA" id="ARBA00023237"/>
    </source>
</evidence>
<sequence>MPVKLWAQVDQTSIDSVAIDRTLLEKITLSDVSTSRDEDTAPADSAKPLIKVIPWEFRSPIGAEVTATDSTLRWQIWPDWTYKLNREPGVVSYRMGTSIRSNAVQRYAHEPRHQELYWEGIPLNDPVSGMLNWSLIPQHKISTVYGEDLGTHYRTTYYLTQYYLNKPLSRLIYSESKFSSRNLEFEVSHNLSQKTNIELRYWDRREGGEYDNSEVKGRQIFAKASHHLDDRHLLKLNYVNNKLDVGRPFGYITGALRTFNFDRFETVPREGSGNSTEINNLLALNFYRRSADSTLATDNLHGSLYYRSTQRMLQRTADSTSYNISSLGLTTRKWWSAGLLDMEGGITYEYFLNREQHPAGVLATGNWGLLEAEAKTSVHPASFVTLRVDGALKTRSDGFSGHRLNGVLDFDIGKFALTAGLSSGSLMPTPQQLYWRSGAFSGNPGLSNEDIQEGRAQLTYHFTPGTRLGIRVQHKDITNGLMVDASSISNNLDNFKPGPTIGADSIFINVNSYASQSAAAFFDWDAPHFEFNGSATLHQFTNPTFAPDQAIPMSAQQRFWIKAGAYWKGYLFDRATYVKAGLSGMLTPFRYQADHYNPELDYWLPVSSDQRLPAFNRLDLDISARVRSIMFVMRWQNILDDVSQPGYFETAGYPMSQRKFLFGVRALFRN</sequence>
<comment type="subcellular location">
    <subcellularLocation>
        <location evidence="1">Cell outer membrane</location>
    </subcellularLocation>
</comment>
<evidence type="ECO:0000313" key="5">
    <source>
        <dbReference type="Proteomes" id="UP000317593"/>
    </source>
</evidence>